<name>A0A8H4QS86_9AGAR</name>
<protein>
    <submittedName>
        <fullName evidence="1">Uncharacterized protein</fullName>
    </submittedName>
</protein>
<evidence type="ECO:0000313" key="1">
    <source>
        <dbReference type="EMBL" id="KAF4615921.1"/>
    </source>
</evidence>
<dbReference type="Proteomes" id="UP000521872">
    <property type="component" value="Unassembled WGS sequence"/>
</dbReference>
<proteinExistence type="predicted"/>
<dbReference type="EMBL" id="JAACJL010000032">
    <property type="protein sequence ID" value="KAF4615921.1"/>
    <property type="molecule type" value="Genomic_DNA"/>
</dbReference>
<accession>A0A8H4QS86</accession>
<gene>
    <name evidence="1" type="ORF">D9613_011287</name>
</gene>
<organism evidence="1 2">
    <name type="scientific">Agrocybe pediades</name>
    <dbReference type="NCBI Taxonomy" id="84607"/>
    <lineage>
        <taxon>Eukaryota</taxon>
        <taxon>Fungi</taxon>
        <taxon>Dikarya</taxon>
        <taxon>Basidiomycota</taxon>
        <taxon>Agaricomycotina</taxon>
        <taxon>Agaricomycetes</taxon>
        <taxon>Agaricomycetidae</taxon>
        <taxon>Agaricales</taxon>
        <taxon>Agaricineae</taxon>
        <taxon>Strophariaceae</taxon>
        <taxon>Agrocybe</taxon>
    </lineage>
</organism>
<comment type="caution">
    <text evidence="1">The sequence shown here is derived from an EMBL/GenBank/DDBJ whole genome shotgun (WGS) entry which is preliminary data.</text>
</comment>
<sequence length="261" mass="28914">MGSSRLDQVWPRTNHLCVPVNQSLHATSPGRLRKCGPSPPEGIVHDDNLGPRVVTTVMHCASDVHTSQVVEAQVGGQPPVIAIIVDPSLSSASNEDSAVDVVYTSWRQWAYTNAKRTINAGFFPASSWCYYVFHCTLDERAAEASRRSEYLARWETALISIARSWKHTQSITTSVLLVSSLAILQLDTVLNNRDICTCMAASIVLALASILSSFIYSMSKDKFISRWKTSEAPDASFWRCIAMPLDFAICFHSHIPEDVIR</sequence>
<reference evidence="1 2" key="1">
    <citation type="submission" date="2019-12" db="EMBL/GenBank/DDBJ databases">
        <authorList>
            <person name="Floudas D."/>
            <person name="Bentzer J."/>
            <person name="Ahren D."/>
            <person name="Johansson T."/>
            <person name="Persson P."/>
            <person name="Tunlid A."/>
        </authorList>
    </citation>
    <scope>NUCLEOTIDE SEQUENCE [LARGE SCALE GENOMIC DNA]</scope>
    <source>
        <strain evidence="1 2">CBS 102.39</strain>
    </source>
</reference>
<evidence type="ECO:0000313" key="2">
    <source>
        <dbReference type="Proteomes" id="UP000521872"/>
    </source>
</evidence>
<dbReference type="AlphaFoldDB" id="A0A8H4QS86"/>
<keyword evidence="2" id="KW-1185">Reference proteome</keyword>